<reference evidence="2 3" key="1">
    <citation type="journal article" date="2016" name="Nat. Commun.">
        <title>Thousands of microbial genomes shed light on interconnected biogeochemical processes in an aquifer system.</title>
        <authorList>
            <person name="Anantharaman K."/>
            <person name="Brown C.T."/>
            <person name="Hug L.A."/>
            <person name="Sharon I."/>
            <person name="Castelle C.J."/>
            <person name="Probst A.J."/>
            <person name="Thomas B.C."/>
            <person name="Singh A."/>
            <person name="Wilkins M.J."/>
            <person name="Karaoz U."/>
            <person name="Brodie E.L."/>
            <person name="Williams K.H."/>
            <person name="Hubbard S.S."/>
            <person name="Banfield J.F."/>
        </authorList>
    </citation>
    <scope>NUCLEOTIDE SEQUENCE [LARGE SCALE GENOMIC DNA]</scope>
</reference>
<dbReference type="Pfam" id="PF09136">
    <property type="entry name" value="Glucodextran_B"/>
    <property type="match status" value="1"/>
</dbReference>
<dbReference type="InterPro" id="IPR013783">
    <property type="entry name" value="Ig-like_fold"/>
</dbReference>
<keyword evidence="1" id="KW-0472">Membrane</keyword>
<evidence type="ECO:0000313" key="3">
    <source>
        <dbReference type="Proteomes" id="UP000178162"/>
    </source>
</evidence>
<feature type="transmembrane region" description="Helical" evidence="1">
    <location>
        <begin position="27"/>
        <end position="45"/>
    </location>
</feature>
<dbReference type="Gene3D" id="2.60.40.10">
    <property type="entry name" value="Immunoglobulins"/>
    <property type="match status" value="2"/>
</dbReference>
<evidence type="ECO:0000256" key="1">
    <source>
        <dbReference type="SAM" id="Phobius"/>
    </source>
</evidence>
<comment type="caution">
    <text evidence="2">The sequence shown here is derived from an EMBL/GenBank/DDBJ whole genome shotgun (WGS) entry which is preliminary data.</text>
</comment>
<keyword evidence="1" id="KW-0812">Transmembrane</keyword>
<sequence>MTRRSSTPQYTYKQYFRQEEKQVKKRIILVAGATAVIVLIIWFWGVNFINLIGILGGFFSGKSSDVTFQSQDLPLVKPTISPLPPSTNQKSIKIEGTTTASLTVKIYVNGVQQSKTTANSSGSFSFDNVSLREGLNLIKIIVEKDQEKEEATASLVFDKTSPKLTLREPDDGTVISGTSKEVVVSGNAESDSVVQINGTQAILDQKGNFKYILPLKAGKNAIVTVATDEAGNTTRIERTVILEKTEETTSP</sequence>
<dbReference type="EMBL" id="MHCR01000014">
    <property type="protein sequence ID" value="OGY25587.1"/>
    <property type="molecule type" value="Genomic_DNA"/>
</dbReference>
<gene>
    <name evidence="2" type="ORF">A2134_03415</name>
</gene>
<dbReference type="AlphaFoldDB" id="A0A1G1WE83"/>
<organism evidence="2 3">
    <name type="scientific">Candidatus Woykebacteria bacterium RBG_16_39_9b</name>
    <dbReference type="NCBI Taxonomy" id="1802595"/>
    <lineage>
        <taxon>Bacteria</taxon>
        <taxon>Candidatus Woykeibacteriota</taxon>
    </lineage>
</organism>
<evidence type="ECO:0000313" key="2">
    <source>
        <dbReference type="EMBL" id="OGY25587.1"/>
    </source>
</evidence>
<evidence type="ECO:0008006" key="4">
    <source>
        <dbReference type="Google" id="ProtNLM"/>
    </source>
</evidence>
<protein>
    <recommendedName>
        <fullName evidence="4">Bacterial Ig domain-containing protein</fullName>
    </recommendedName>
</protein>
<proteinExistence type="predicted"/>
<dbReference type="STRING" id="1802595.A2134_03415"/>
<accession>A0A1G1WE83</accession>
<name>A0A1G1WE83_9BACT</name>
<dbReference type="Proteomes" id="UP000178162">
    <property type="component" value="Unassembled WGS sequence"/>
</dbReference>
<keyword evidence="1" id="KW-1133">Transmembrane helix</keyword>